<keyword evidence="5 6" id="KW-0539">Nucleus</keyword>
<proteinExistence type="inferred from homology"/>
<feature type="region of interest" description="Disordered" evidence="8">
    <location>
        <begin position="196"/>
        <end position="227"/>
    </location>
</feature>
<comment type="subcellular location">
    <subcellularLocation>
        <location evidence="1 6 7">Nucleus</location>
    </subcellularLocation>
</comment>
<evidence type="ECO:0000313" key="11">
    <source>
        <dbReference type="WBParaSite" id="Gr19_v10_g15779.t1"/>
    </source>
</evidence>
<reference evidence="11" key="1">
    <citation type="submission" date="2022-11" db="UniProtKB">
        <authorList>
            <consortium name="WormBaseParasite"/>
        </authorList>
    </citation>
    <scope>IDENTIFICATION</scope>
</reference>
<dbReference type="FunFam" id="1.10.10.60:FF:000081">
    <property type="entry name" value="Empty spiracles homeobox 2"/>
    <property type="match status" value="1"/>
</dbReference>
<name>A0A914HBC2_GLORO</name>
<evidence type="ECO:0000256" key="8">
    <source>
        <dbReference type="SAM" id="MobiDB-lite"/>
    </source>
</evidence>
<evidence type="ECO:0000256" key="6">
    <source>
        <dbReference type="PROSITE-ProRule" id="PRU00108"/>
    </source>
</evidence>
<dbReference type="GO" id="GO:0000981">
    <property type="term" value="F:DNA-binding transcription factor activity, RNA polymerase II-specific"/>
    <property type="evidence" value="ECO:0007669"/>
    <property type="project" value="InterPro"/>
</dbReference>
<evidence type="ECO:0000256" key="5">
    <source>
        <dbReference type="ARBA" id="ARBA00023242"/>
    </source>
</evidence>
<dbReference type="GO" id="GO:0007420">
    <property type="term" value="P:brain development"/>
    <property type="evidence" value="ECO:0007669"/>
    <property type="project" value="TreeGrafter"/>
</dbReference>
<dbReference type="GO" id="GO:0030182">
    <property type="term" value="P:neuron differentiation"/>
    <property type="evidence" value="ECO:0007669"/>
    <property type="project" value="TreeGrafter"/>
</dbReference>
<evidence type="ECO:0000256" key="2">
    <source>
        <dbReference type="ARBA" id="ARBA00007397"/>
    </source>
</evidence>
<organism evidence="10 11">
    <name type="scientific">Globodera rostochiensis</name>
    <name type="common">Golden nematode worm</name>
    <name type="synonym">Heterodera rostochiensis</name>
    <dbReference type="NCBI Taxonomy" id="31243"/>
    <lineage>
        <taxon>Eukaryota</taxon>
        <taxon>Metazoa</taxon>
        <taxon>Ecdysozoa</taxon>
        <taxon>Nematoda</taxon>
        <taxon>Chromadorea</taxon>
        <taxon>Rhabditida</taxon>
        <taxon>Tylenchina</taxon>
        <taxon>Tylenchomorpha</taxon>
        <taxon>Tylenchoidea</taxon>
        <taxon>Heteroderidae</taxon>
        <taxon>Heteroderinae</taxon>
        <taxon>Globodera</taxon>
    </lineage>
</organism>
<comment type="similarity">
    <text evidence="2">Belongs to the EMX homeobox family.</text>
</comment>
<dbReference type="InterPro" id="IPR017970">
    <property type="entry name" value="Homeobox_CS"/>
</dbReference>
<sequence>MMPITNFNVESILSPFSVEEQSSNLPQFDAHPFTSNASCYGFAVADEEKASSPVAQPSAASEVDGLQTAAVAGADAAASAVISRLVLNYIQMIAAGGRDEAEASTTTTAQKPPTIDANPMLLSSCSLSLTNGPGFPLFQQMQKTKRIRTAFSSPQLVQLEQAFCSNRYLVGSDRRLLAKELALSETQVKVWFQNRRTKSKRTDFTETSSRSGAEEESERERPSKKKK</sequence>
<dbReference type="PROSITE" id="PS00027">
    <property type="entry name" value="HOMEOBOX_1"/>
    <property type="match status" value="1"/>
</dbReference>
<dbReference type="AlphaFoldDB" id="A0A914HBC2"/>
<keyword evidence="4 6" id="KW-0371">Homeobox</keyword>
<evidence type="ECO:0000259" key="9">
    <source>
        <dbReference type="PROSITE" id="PS50071"/>
    </source>
</evidence>
<dbReference type="SUPFAM" id="SSF46689">
    <property type="entry name" value="Homeodomain-like"/>
    <property type="match status" value="1"/>
</dbReference>
<protein>
    <submittedName>
        <fullName evidence="11">Homeobox domain-containing protein</fullName>
    </submittedName>
</protein>
<dbReference type="Proteomes" id="UP000887572">
    <property type="component" value="Unplaced"/>
</dbReference>
<dbReference type="SMART" id="SM00389">
    <property type="entry name" value="HOX"/>
    <property type="match status" value="1"/>
</dbReference>
<keyword evidence="3 6" id="KW-0238">DNA-binding</keyword>
<evidence type="ECO:0000256" key="3">
    <source>
        <dbReference type="ARBA" id="ARBA00023125"/>
    </source>
</evidence>
<dbReference type="CDD" id="cd00086">
    <property type="entry name" value="homeodomain"/>
    <property type="match status" value="1"/>
</dbReference>
<feature type="DNA-binding region" description="Homeobox" evidence="6">
    <location>
        <begin position="144"/>
        <end position="203"/>
    </location>
</feature>
<dbReference type="PANTHER" id="PTHR24339">
    <property type="entry name" value="HOMEOBOX PROTEIN EMX-RELATED"/>
    <property type="match status" value="1"/>
</dbReference>
<dbReference type="PANTHER" id="PTHR24339:SF28">
    <property type="entry name" value="E5-RELATED"/>
    <property type="match status" value="1"/>
</dbReference>
<dbReference type="PROSITE" id="PS50071">
    <property type="entry name" value="HOMEOBOX_2"/>
    <property type="match status" value="1"/>
</dbReference>
<evidence type="ECO:0000313" key="10">
    <source>
        <dbReference type="Proteomes" id="UP000887572"/>
    </source>
</evidence>
<accession>A0A914HBC2</accession>
<dbReference type="Pfam" id="PF00046">
    <property type="entry name" value="Homeodomain"/>
    <property type="match status" value="1"/>
</dbReference>
<dbReference type="GO" id="GO:0005634">
    <property type="term" value="C:nucleus"/>
    <property type="evidence" value="ECO:0007669"/>
    <property type="project" value="UniProtKB-SubCell"/>
</dbReference>
<dbReference type="InterPro" id="IPR050877">
    <property type="entry name" value="EMX-VAX-Noto_Homeobox_TFs"/>
</dbReference>
<evidence type="ECO:0000256" key="4">
    <source>
        <dbReference type="ARBA" id="ARBA00023155"/>
    </source>
</evidence>
<dbReference type="Gene3D" id="1.10.10.60">
    <property type="entry name" value="Homeodomain-like"/>
    <property type="match status" value="1"/>
</dbReference>
<evidence type="ECO:0000256" key="7">
    <source>
        <dbReference type="RuleBase" id="RU000682"/>
    </source>
</evidence>
<dbReference type="GO" id="GO:0000978">
    <property type="term" value="F:RNA polymerase II cis-regulatory region sequence-specific DNA binding"/>
    <property type="evidence" value="ECO:0007669"/>
    <property type="project" value="TreeGrafter"/>
</dbReference>
<keyword evidence="10" id="KW-1185">Reference proteome</keyword>
<dbReference type="InterPro" id="IPR009057">
    <property type="entry name" value="Homeodomain-like_sf"/>
</dbReference>
<feature type="domain" description="Homeobox" evidence="9">
    <location>
        <begin position="142"/>
        <end position="202"/>
    </location>
</feature>
<dbReference type="InterPro" id="IPR001356">
    <property type="entry name" value="HD"/>
</dbReference>
<evidence type="ECO:0000256" key="1">
    <source>
        <dbReference type="ARBA" id="ARBA00004123"/>
    </source>
</evidence>
<dbReference type="WBParaSite" id="Gr19_v10_g15779.t1">
    <property type="protein sequence ID" value="Gr19_v10_g15779.t1"/>
    <property type="gene ID" value="Gr19_v10_g15779"/>
</dbReference>